<comment type="caution">
    <text evidence="1">The sequence shown here is derived from an EMBL/GenBank/DDBJ whole genome shotgun (WGS) entry which is preliminary data.</text>
</comment>
<evidence type="ECO:0000313" key="1">
    <source>
        <dbReference type="EMBL" id="GMF57213.1"/>
    </source>
</evidence>
<reference evidence="1" key="1">
    <citation type="submission" date="2023-04" db="EMBL/GenBank/DDBJ databases">
        <title>Phytophthora fragariaefolia NBRC 109709.</title>
        <authorList>
            <person name="Ichikawa N."/>
            <person name="Sato H."/>
            <person name="Tonouchi N."/>
        </authorList>
    </citation>
    <scope>NUCLEOTIDE SEQUENCE</scope>
    <source>
        <strain evidence="1">NBRC 109709</strain>
    </source>
</reference>
<proteinExistence type="predicted"/>
<sequence>MLVQVKNEDGANKDYPHSALSKLSPASVFKKKEGKHELVDFSSLDVVRIYMSLRESNYNKPARSYLIDATGLSEEPDADNESYTLCLRGICKEPKFGSQMKPSKHWRFLDHNIWEQLKDLAESAWWDPMKAITADLRSRKKYAEEMMQELPDAEVLDGARHTLELLPYDEAGGDDAMRG</sequence>
<organism evidence="1 2">
    <name type="scientific">Phytophthora fragariaefolia</name>
    <dbReference type="NCBI Taxonomy" id="1490495"/>
    <lineage>
        <taxon>Eukaryota</taxon>
        <taxon>Sar</taxon>
        <taxon>Stramenopiles</taxon>
        <taxon>Oomycota</taxon>
        <taxon>Peronosporomycetes</taxon>
        <taxon>Peronosporales</taxon>
        <taxon>Peronosporaceae</taxon>
        <taxon>Phytophthora</taxon>
    </lineage>
</organism>
<protein>
    <submittedName>
        <fullName evidence="1">Unnamed protein product</fullName>
    </submittedName>
</protein>
<accession>A0A9W6YAT7</accession>
<gene>
    <name evidence="1" type="ORF">Pfra01_002440900</name>
</gene>
<dbReference type="Proteomes" id="UP001165121">
    <property type="component" value="Unassembled WGS sequence"/>
</dbReference>
<evidence type="ECO:0000313" key="2">
    <source>
        <dbReference type="Proteomes" id="UP001165121"/>
    </source>
</evidence>
<dbReference type="AlphaFoldDB" id="A0A9W6YAT7"/>
<dbReference type="OrthoDB" id="89069at2759"/>
<keyword evidence="2" id="KW-1185">Reference proteome</keyword>
<name>A0A9W6YAT7_9STRA</name>
<dbReference type="EMBL" id="BSXT01004243">
    <property type="protein sequence ID" value="GMF57213.1"/>
    <property type="molecule type" value="Genomic_DNA"/>
</dbReference>